<evidence type="ECO:0000256" key="1">
    <source>
        <dbReference type="SAM" id="MobiDB-lite"/>
    </source>
</evidence>
<keyword evidence="2" id="KW-0472">Membrane</keyword>
<feature type="region of interest" description="Disordered" evidence="1">
    <location>
        <begin position="335"/>
        <end position="370"/>
    </location>
</feature>
<keyword evidence="4" id="KW-1185">Reference proteome</keyword>
<name>A0AAE0Y3R3_9GAST</name>
<comment type="caution">
    <text evidence="3">The sequence shown here is derived from an EMBL/GenBank/DDBJ whole genome shotgun (WGS) entry which is preliminary data.</text>
</comment>
<feature type="non-terminal residue" evidence="3">
    <location>
        <position position="1"/>
    </location>
</feature>
<feature type="compositionally biased region" description="Low complexity" evidence="1">
    <location>
        <begin position="992"/>
        <end position="1006"/>
    </location>
</feature>
<evidence type="ECO:0000313" key="4">
    <source>
        <dbReference type="Proteomes" id="UP001283361"/>
    </source>
</evidence>
<proteinExistence type="predicted"/>
<keyword evidence="2" id="KW-0812">Transmembrane</keyword>
<feature type="compositionally biased region" description="Low complexity" evidence="1">
    <location>
        <begin position="387"/>
        <end position="401"/>
    </location>
</feature>
<feature type="transmembrane region" description="Helical" evidence="2">
    <location>
        <begin position="12"/>
        <end position="31"/>
    </location>
</feature>
<feature type="region of interest" description="Disordered" evidence="1">
    <location>
        <begin position="963"/>
        <end position="1097"/>
    </location>
</feature>
<dbReference type="AlphaFoldDB" id="A0AAE0Y3R3"/>
<feature type="compositionally biased region" description="Polar residues" evidence="1">
    <location>
        <begin position="1136"/>
        <end position="1150"/>
    </location>
</feature>
<feature type="region of interest" description="Disordered" evidence="1">
    <location>
        <begin position="1170"/>
        <end position="1194"/>
    </location>
</feature>
<gene>
    <name evidence="3" type="ORF">RRG08_018495</name>
</gene>
<feature type="compositionally biased region" description="Polar residues" evidence="1">
    <location>
        <begin position="410"/>
        <end position="435"/>
    </location>
</feature>
<feature type="compositionally biased region" description="Basic residues" evidence="1">
    <location>
        <begin position="209"/>
        <end position="218"/>
    </location>
</feature>
<feature type="region of interest" description="Disordered" evidence="1">
    <location>
        <begin position="138"/>
        <end position="269"/>
    </location>
</feature>
<feature type="compositionally biased region" description="Polar residues" evidence="1">
    <location>
        <begin position="599"/>
        <end position="629"/>
    </location>
</feature>
<feature type="compositionally biased region" description="Basic and acidic residues" evidence="1">
    <location>
        <begin position="679"/>
        <end position="705"/>
    </location>
</feature>
<feature type="compositionally biased region" description="Polar residues" evidence="1">
    <location>
        <begin position="912"/>
        <end position="921"/>
    </location>
</feature>
<keyword evidence="2" id="KW-1133">Transmembrane helix</keyword>
<feature type="region of interest" description="Disordered" evidence="1">
    <location>
        <begin position="880"/>
        <end position="923"/>
    </location>
</feature>
<dbReference type="EMBL" id="JAWDGP010007074">
    <property type="protein sequence ID" value="KAK3730506.1"/>
    <property type="molecule type" value="Genomic_DNA"/>
</dbReference>
<feature type="region of interest" description="Disordered" evidence="1">
    <location>
        <begin position="1123"/>
        <end position="1150"/>
    </location>
</feature>
<organism evidence="3 4">
    <name type="scientific">Elysia crispata</name>
    <name type="common">lettuce slug</name>
    <dbReference type="NCBI Taxonomy" id="231223"/>
    <lineage>
        <taxon>Eukaryota</taxon>
        <taxon>Metazoa</taxon>
        <taxon>Spiralia</taxon>
        <taxon>Lophotrochozoa</taxon>
        <taxon>Mollusca</taxon>
        <taxon>Gastropoda</taxon>
        <taxon>Heterobranchia</taxon>
        <taxon>Euthyneura</taxon>
        <taxon>Panpulmonata</taxon>
        <taxon>Sacoglossa</taxon>
        <taxon>Placobranchoidea</taxon>
        <taxon>Plakobranchidae</taxon>
        <taxon>Elysia</taxon>
    </lineage>
</organism>
<sequence length="1262" mass="140216">DLVLSEALVGGIVGGILFLLVAILLALLAIFHSRKKDRKTKAKKYNDVTYGKPDELNGRYHERSTQWDRWSQHHGGGDIVTSLSNTDSIFFTPKSRDIHNREQLEQLQHQQIHCHPHHHHEQQQHLERDNPHFYLYSQQQQQQRPKFVVSHGTSEDDRGAGDAAADFAGAGGRNRKREPPDKNFHTGQDVWGDQHRPQGLVPFTEERRSKKKKKKNKKHEHELPPGTHAAPNSGGEHFYPAGNRNTNRHESSFRSDVSQAGSFGSRPLTNEVHDSTAIGENNSLVLKDKNGSSVLGGSVSGTSYRDTFDDQKIAPRSSHFPLLRYPMTGGRAAESDLLQGNVPSGYEGKFQHSSSHIPPYGQLPSRQYNDNLLNDSREEKILPQPQMSLPSSSLLSGPPHHTSSEDPTKPQCSRLSQNQYRQQPFPQPSLDSASLLSGPPHHTSSEDPTKPQLSRLSQNQYHQQPFPQPSLHSASGHINNNYRPFGTDSRHARSSHNFPNSLNDARMRSDQNRGQGSDLHDDTEDNVFWNPPTNSNNLRRDHPGLPRHSSLKPGHKMTYLTDDGDFMQPGPNDDSNRFPQPPSLFGLQDISSVLEPESEQPSQVAGRNLESPSPSHHGFSRSSNISGASTARLRPLTAEESYRSPGNTTMKPLAMVTPQSAGDNSNTSTMSSGRPLGYTRDRLQGVLQRLREGPHTRSRSEERPHYPRSPQDQQPRSKSEGGPQMSRPQYLDQTAQSDPFPQSRYNPHSYDRGHTTHSHISHVPSPDHFAAYDPKGFQSGHKHQPVVMASLPAEKNVYVNLQKMAGLDRERHSLMNSDGFPLGRSYPYQNEEANPYRNLPQPPLICSLKQNLHHGEEETGRRPRALSEGSRQFRDRLADIGDQGEDGGINKGASYPDVSLPRPVRASKSGYDPNSSISSQHFRPWYPAEDGFQQQHHNPSLSQSLLRHQSGLEPEPSMLVQPDWEHRTSEQGHQIPLRYSDAQVQPRLGYQSSSSSGIGSRNTSQSTGSLQHSHPFLPPHASYVGETSGPARHGTRGRVAGRGGTSLSSGHTDDGDVSLDTSSGGGNTSRFRGDQGGRSLSHQSGQPRHRRDTSVDENYEFDSINALENDIMDDLRRYSRLAGGGRGATTVPGSHVPSNSHSTQKVTHQHPLSVSVELRDGSMYPAPLQQKYPTPNHHQHTQQPLPPSNLTLDRPDNAEQRFERLREEFKAYRSQRSHGQPYGGTGSEDDSVDGLIHPPTAGSALPIGVDGEPLYPMDSEML</sequence>
<feature type="region of interest" description="Disordered" evidence="1">
    <location>
        <begin position="387"/>
        <end position="765"/>
    </location>
</feature>
<protein>
    <submittedName>
        <fullName evidence="3">Uncharacterized protein</fullName>
    </submittedName>
</protein>
<evidence type="ECO:0000313" key="3">
    <source>
        <dbReference type="EMBL" id="KAK3730506.1"/>
    </source>
</evidence>
<dbReference type="Proteomes" id="UP001283361">
    <property type="component" value="Unassembled WGS sequence"/>
</dbReference>
<evidence type="ECO:0000256" key="2">
    <source>
        <dbReference type="SAM" id="Phobius"/>
    </source>
</evidence>
<feature type="compositionally biased region" description="Polar residues" evidence="1">
    <location>
        <begin position="657"/>
        <end position="672"/>
    </location>
</feature>
<accession>A0AAE0Y3R3</accession>
<feature type="region of interest" description="Disordered" evidence="1">
    <location>
        <begin position="1212"/>
        <end position="1262"/>
    </location>
</feature>
<reference evidence="3" key="1">
    <citation type="journal article" date="2023" name="G3 (Bethesda)">
        <title>A reference genome for the long-term kleptoplast-retaining sea slug Elysia crispata morphotype clarki.</title>
        <authorList>
            <person name="Eastman K.E."/>
            <person name="Pendleton A.L."/>
            <person name="Shaikh M.A."/>
            <person name="Suttiyut T."/>
            <person name="Ogas R."/>
            <person name="Tomko P."/>
            <person name="Gavelis G."/>
            <person name="Widhalm J.R."/>
            <person name="Wisecaver J.H."/>
        </authorList>
    </citation>
    <scope>NUCLEOTIDE SEQUENCE</scope>
    <source>
        <strain evidence="3">ECLA1</strain>
    </source>
</reference>
<feature type="compositionally biased region" description="Polar residues" evidence="1">
    <location>
        <begin position="451"/>
        <end position="482"/>
    </location>
</feature>
<feature type="compositionally biased region" description="Polar residues" evidence="1">
    <location>
        <begin position="731"/>
        <end position="746"/>
    </location>
</feature>